<feature type="region of interest" description="Disordered" evidence="1">
    <location>
        <begin position="62"/>
        <end position="116"/>
    </location>
</feature>
<gene>
    <name evidence="2" type="ORF">BN7_4866</name>
</gene>
<protein>
    <submittedName>
        <fullName evidence="2">Uncharacterized protein</fullName>
    </submittedName>
</protein>
<dbReference type="HOGENOM" id="CLU_650860_0_0_1"/>
<evidence type="ECO:0000313" key="3">
    <source>
        <dbReference type="Proteomes" id="UP000009328"/>
    </source>
</evidence>
<dbReference type="AlphaFoldDB" id="K0KV41"/>
<dbReference type="Proteomes" id="UP000009328">
    <property type="component" value="Unassembled WGS sequence"/>
</dbReference>
<proteinExistence type="predicted"/>
<reference evidence="2 3" key="1">
    <citation type="journal article" date="2012" name="Eukaryot. Cell">
        <title>Draft genome sequence of Wickerhamomyces ciferrii NRRL Y-1031 F-60-10.</title>
        <authorList>
            <person name="Schneider J."/>
            <person name="Andrea H."/>
            <person name="Blom J."/>
            <person name="Jaenicke S."/>
            <person name="Ruckert C."/>
            <person name="Schorsch C."/>
            <person name="Szczepanowski R."/>
            <person name="Farwick M."/>
            <person name="Goesmann A."/>
            <person name="Puhler A."/>
            <person name="Schaffer S."/>
            <person name="Tauch A."/>
            <person name="Kohler T."/>
            <person name="Brinkrolf K."/>
        </authorList>
    </citation>
    <scope>NUCLEOTIDE SEQUENCE [LARGE SCALE GENOMIC DNA]</scope>
    <source>
        <strain evidence="3">ATCC 14091 / BCRC 22168 / CBS 111 / JCM 3599 / NBRC 0793 / NRRL Y-1031 F-60-10</strain>
    </source>
</reference>
<dbReference type="InParanoid" id="K0KV41"/>
<keyword evidence="3" id="KW-1185">Reference proteome</keyword>
<sequence length="422" mass="47688">MAKHNSKRNSSESQRSSYHGEPNFGAAQDKENKLSAVEFIQESPTKASEILSRRSSILKFFGKSTSEGNSTLKSSSPKNKVDEEKKSEDLITENFDPQSPLTGKDDSLRKKNSIIDRTKKAVKGSPIYESISQLFESVRIGTTSKTSSPKVKESNVNFDEVSETSRNQGKEVEAVKGSPKLFESVRIGTTSKTSSPKVKELNVNFDEVSETSPNQVKEVDNKGVPIKKKESKRFKQLKADYEAIQVTPSSDTQTRQQKTLNFLIMNEYASRYEPDKVDNTKDQFTWLRPKSNEHINNEDELVNNNNVHKIVKNPNNLTVRTSNTQKESKEMKQAIIIFKQKIDIIDSIVKPNAENPTVTRRILKGMKIKRFSSEKQKKETLQQAAAKSMEDVVLDPKMDYINVLDCLTDLIGRYHSSGEKPE</sequence>
<feature type="compositionally biased region" description="Polar residues" evidence="1">
    <location>
        <begin position="142"/>
        <end position="157"/>
    </location>
</feature>
<feature type="compositionally biased region" description="Polar residues" evidence="1">
    <location>
        <begin position="63"/>
        <end position="78"/>
    </location>
</feature>
<name>K0KV41_WICCF</name>
<feature type="region of interest" description="Disordered" evidence="1">
    <location>
        <begin position="142"/>
        <end position="176"/>
    </location>
</feature>
<comment type="caution">
    <text evidence="2">The sequence shown here is derived from an EMBL/GenBank/DDBJ whole genome shotgun (WGS) entry which is preliminary data.</text>
</comment>
<organism evidence="2 3">
    <name type="scientific">Wickerhamomyces ciferrii (strain ATCC 14091 / BCRC 22168 / CBS 111 / JCM 3599 / NBRC 0793 / NRRL Y-1031 F-60-10)</name>
    <name type="common">Yeast</name>
    <name type="synonym">Pichia ciferrii</name>
    <dbReference type="NCBI Taxonomy" id="1206466"/>
    <lineage>
        <taxon>Eukaryota</taxon>
        <taxon>Fungi</taxon>
        <taxon>Dikarya</taxon>
        <taxon>Ascomycota</taxon>
        <taxon>Saccharomycotina</taxon>
        <taxon>Saccharomycetes</taxon>
        <taxon>Phaffomycetales</taxon>
        <taxon>Wickerhamomycetaceae</taxon>
        <taxon>Wickerhamomyces</taxon>
    </lineage>
</organism>
<evidence type="ECO:0000313" key="2">
    <source>
        <dbReference type="EMBL" id="CCH45284.1"/>
    </source>
</evidence>
<evidence type="ECO:0000256" key="1">
    <source>
        <dbReference type="SAM" id="MobiDB-lite"/>
    </source>
</evidence>
<accession>K0KV41</accession>
<feature type="compositionally biased region" description="Basic and acidic residues" evidence="1">
    <location>
        <begin position="79"/>
        <end position="89"/>
    </location>
</feature>
<feature type="compositionally biased region" description="Basic and acidic residues" evidence="1">
    <location>
        <begin position="103"/>
        <end position="116"/>
    </location>
</feature>
<dbReference type="EMBL" id="CAIF01000187">
    <property type="protein sequence ID" value="CCH45284.1"/>
    <property type="molecule type" value="Genomic_DNA"/>
</dbReference>
<feature type="region of interest" description="Disordered" evidence="1">
    <location>
        <begin position="1"/>
        <end position="30"/>
    </location>
</feature>